<evidence type="ECO:0000313" key="5">
    <source>
        <dbReference type="EMBL" id="SEM53454.1"/>
    </source>
</evidence>
<dbReference type="InterPro" id="IPR003343">
    <property type="entry name" value="Big_2"/>
</dbReference>
<dbReference type="SUPFAM" id="SSF49373">
    <property type="entry name" value="Invasin/intimin cell-adhesion fragments"/>
    <property type="match status" value="3"/>
</dbReference>
<dbReference type="InterPro" id="IPR008964">
    <property type="entry name" value="Invasin/intimin_cell_adhesion"/>
</dbReference>
<feature type="compositionally biased region" description="Low complexity" evidence="2">
    <location>
        <begin position="1288"/>
        <end position="1318"/>
    </location>
</feature>
<keyword evidence="1" id="KW-0378">Hydrolase</keyword>
<keyword evidence="6" id="KW-1185">Reference proteome</keyword>
<evidence type="ECO:0000259" key="3">
    <source>
        <dbReference type="SMART" id="SM00635"/>
    </source>
</evidence>
<dbReference type="SMART" id="SM00646">
    <property type="entry name" value="Ami_3"/>
    <property type="match status" value="1"/>
</dbReference>
<evidence type="ECO:0000313" key="6">
    <source>
        <dbReference type="Proteomes" id="UP000199158"/>
    </source>
</evidence>
<dbReference type="GO" id="GO:0009253">
    <property type="term" value="P:peptidoglycan catabolic process"/>
    <property type="evidence" value="ECO:0007669"/>
    <property type="project" value="InterPro"/>
</dbReference>
<dbReference type="OrthoDB" id="9806267at2"/>
<proteinExistence type="predicted"/>
<dbReference type="CDD" id="cd02696">
    <property type="entry name" value="MurNAc-LAA"/>
    <property type="match status" value="1"/>
</dbReference>
<feature type="region of interest" description="Disordered" evidence="2">
    <location>
        <begin position="957"/>
        <end position="981"/>
    </location>
</feature>
<dbReference type="GO" id="GO:0008745">
    <property type="term" value="F:N-acetylmuramoyl-L-alanine amidase activity"/>
    <property type="evidence" value="ECO:0007669"/>
    <property type="project" value="InterPro"/>
</dbReference>
<dbReference type="Gene3D" id="3.40.630.40">
    <property type="entry name" value="Zn-dependent exopeptidases"/>
    <property type="match status" value="1"/>
</dbReference>
<dbReference type="PANTHER" id="PTHR30404:SF0">
    <property type="entry name" value="N-ACETYLMURAMOYL-L-ALANINE AMIDASE AMIC"/>
    <property type="match status" value="1"/>
</dbReference>
<feature type="compositionally biased region" description="Low complexity" evidence="2">
    <location>
        <begin position="63"/>
        <end position="74"/>
    </location>
</feature>
<dbReference type="SUPFAM" id="SSF53187">
    <property type="entry name" value="Zn-dependent exopeptidases"/>
    <property type="match status" value="1"/>
</dbReference>
<gene>
    <name evidence="5" type="ORF">SAMN05216180_0443</name>
</gene>
<feature type="domain" description="MurNAc-LAA" evidence="4">
    <location>
        <begin position="838"/>
        <end position="948"/>
    </location>
</feature>
<name>A0A1H7Z616_9FIRM</name>
<accession>A0A1H7Z616</accession>
<evidence type="ECO:0000256" key="2">
    <source>
        <dbReference type="SAM" id="MobiDB-lite"/>
    </source>
</evidence>
<evidence type="ECO:0000259" key="4">
    <source>
        <dbReference type="SMART" id="SM00646"/>
    </source>
</evidence>
<dbReference type="RefSeq" id="WP_092751201.1">
    <property type="nucleotide sequence ID" value="NZ_FOCG01000001.1"/>
</dbReference>
<sequence length="1318" mass="138345">MSKNNIFKNNKMLAIILASIFLVITLATGVLAAYNAGKLPDKSSKDDSSASDEVTTDSEGEASSDSTDSASEETVLNSDSLQFDRPSELRAVFLVPGSDILAGELSESAVKAEVDKAISDAVNFTANAVVVDTMFKDQVIYGTSGAVGGFDVLDYIKTKATENKLLTYATLPVLGSAVQVDNAVIDKIAQSTKAFAQQYKLNGIYLDDFYLDSASGGFAAYQANGSGMGYENYMRSMSTAAFKAASDAIRKNSPATQVGLYTTAVWANKATNEKGSNTNAAYQALVNGNADTKQWVEDGLVDFIAVKANGSMTDGAIPFEAVVSWWGAVASNADVPLHPVHSSSKAVSGEKGWTSPTELVEQYITAKKVNGYEGSVFDSLKALTADPQKSTTTLLATFQSKVNLANVLTKLALTKPNKPNITTAEPTYTLMGASAPDFELTMNGNKVERDANGYFSITAELKEGPNVFKFEHKGDVQTYTITRQTQVLKEISPTGNLTVEGGMTISITAMAYPDATVSATINGATISMSKSTTEDDNIDKNQSYVKFVGNYKTPATSADKSIGNIVVTATSNGMSKSLTGAAVTITPKVPIGDGQLVEVKAPAAETFPDDTLDDLSNGSYFPIGIGARDYTVSDELEYNDGNKTHYYYLLKSGRRVYSKDISVVKGADLNGNKVSSMSVSSGSGTTKVSFKTDKQVSYTLKHSGSKISIQFHYTTSTPGSSKVGSNPQFSSASWSGSTVTLSLKNSRSFIGYTAEYSGGDLIFRFKNSPGGLSGAKVYIDVGHSADSRGASGYISPSDGGMTEYDINLAVSKKLKGILESNGASVSMPSTSSYVELEDRMARAASYDPHVLISVHANSSTSSSASGSEAFYFYNFASGLASNVSYNMANALNINNRKAKNARYYMTRTSQFSAILSESAFVSNSDEYAILTDSDYQYDLAKGIAQGINSFLASAAGSSGGSVEDGEIAEEEEESSSEGDVKVTGVSLNKSSMRLAVGDSQTLEATVKPSNAANDRVAWSSSNESVAVVDSDGEVTAKKAGTATITVTTKDGKKTAKCTVTVTAKSESESESVGLDSVTIYSPPDRIEVGKTHTFSAYVAPDNATNVTYEWSVSNTNIAVINKTSGLFTAKAVGSVKVTVTAKSGGVAKTDYYTVDVLDKIISVTGVSLNPTSLTLNAGESKQLVATVSPSNATNTGVKWSVSGDSGITVDRNGVVKVSENITKDVRTTVTVITNDGRKTAKCEIIGKAKSTPSSSSQSEPSSSNSETSSSSKPESSSQEATPPDAKSSESSASEKSTSSAPPAVTSSSSPQTNSSAAT</sequence>
<reference evidence="5 6" key="1">
    <citation type="submission" date="2016-10" db="EMBL/GenBank/DDBJ databases">
        <authorList>
            <person name="de Groot N.N."/>
        </authorList>
    </citation>
    <scope>NUCLEOTIDE SEQUENCE [LARGE SCALE GENOMIC DNA]</scope>
    <source>
        <strain evidence="5 6">CGMCC 1.5070</strain>
    </source>
</reference>
<organism evidence="5 6">
    <name type="scientific">Hydrogenoanaerobacterium saccharovorans</name>
    <dbReference type="NCBI Taxonomy" id="474960"/>
    <lineage>
        <taxon>Bacteria</taxon>
        <taxon>Bacillati</taxon>
        <taxon>Bacillota</taxon>
        <taxon>Clostridia</taxon>
        <taxon>Eubacteriales</taxon>
        <taxon>Oscillospiraceae</taxon>
        <taxon>Hydrogenoanaerobacterium</taxon>
    </lineage>
</organism>
<dbReference type="InterPro" id="IPR002508">
    <property type="entry name" value="MurNAc-LAA_cat"/>
</dbReference>
<dbReference type="Pfam" id="PF02368">
    <property type="entry name" value="Big_2"/>
    <property type="match status" value="3"/>
</dbReference>
<dbReference type="Gene3D" id="2.60.40.1080">
    <property type="match status" value="3"/>
</dbReference>
<dbReference type="EMBL" id="FOCG01000001">
    <property type="protein sequence ID" value="SEM53454.1"/>
    <property type="molecule type" value="Genomic_DNA"/>
</dbReference>
<feature type="domain" description="BIG2" evidence="3">
    <location>
        <begin position="1162"/>
        <end position="1243"/>
    </location>
</feature>
<dbReference type="Pfam" id="PF01520">
    <property type="entry name" value="Amidase_3"/>
    <property type="match status" value="1"/>
</dbReference>
<feature type="region of interest" description="Disordered" evidence="2">
    <location>
        <begin position="1243"/>
        <end position="1318"/>
    </location>
</feature>
<dbReference type="STRING" id="474960.SAMN05216180_0443"/>
<feature type="compositionally biased region" description="Acidic residues" evidence="2">
    <location>
        <begin position="963"/>
        <end position="976"/>
    </location>
</feature>
<dbReference type="Proteomes" id="UP000199158">
    <property type="component" value="Unassembled WGS sequence"/>
</dbReference>
<dbReference type="InterPro" id="IPR050695">
    <property type="entry name" value="N-acetylmuramoyl_amidase_3"/>
</dbReference>
<feature type="region of interest" description="Disordered" evidence="2">
    <location>
        <begin position="40"/>
        <end position="81"/>
    </location>
</feature>
<feature type="domain" description="BIG2" evidence="3">
    <location>
        <begin position="1073"/>
        <end position="1150"/>
    </location>
</feature>
<protein>
    <submittedName>
        <fullName evidence="5">N-acetylmuramoyl-L-alanine amidase</fullName>
    </submittedName>
</protein>
<dbReference type="GO" id="GO:0030288">
    <property type="term" value="C:outer membrane-bounded periplasmic space"/>
    <property type="evidence" value="ECO:0007669"/>
    <property type="project" value="TreeGrafter"/>
</dbReference>
<dbReference type="PANTHER" id="PTHR30404">
    <property type="entry name" value="N-ACETYLMURAMOYL-L-ALANINE AMIDASE"/>
    <property type="match status" value="1"/>
</dbReference>
<feature type="compositionally biased region" description="Low complexity" evidence="2">
    <location>
        <begin position="1249"/>
        <end position="1279"/>
    </location>
</feature>
<feature type="domain" description="BIG2" evidence="3">
    <location>
        <begin position="981"/>
        <end position="1058"/>
    </location>
</feature>
<evidence type="ECO:0000256" key="1">
    <source>
        <dbReference type="ARBA" id="ARBA00022801"/>
    </source>
</evidence>
<dbReference type="SMART" id="SM00635">
    <property type="entry name" value="BID_2"/>
    <property type="match status" value="3"/>
</dbReference>